<evidence type="ECO:0000313" key="2">
    <source>
        <dbReference type="Proteomes" id="UP000199344"/>
    </source>
</evidence>
<dbReference type="OrthoDB" id="9759749at2"/>
<organism evidence="1 2">
    <name type="scientific">Paracoccus isoporae</name>
    <dbReference type="NCBI Taxonomy" id="591205"/>
    <lineage>
        <taxon>Bacteria</taxon>
        <taxon>Pseudomonadati</taxon>
        <taxon>Pseudomonadota</taxon>
        <taxon>Alphaproteobacteria</taxon>
        <taxon>Rhodobacterales</taxon>
        <taxon>Paracoccaceae</taxon>
        <taxon>Paracoccus</taxon>
    </lineage>
</organism>
<dbReference type="EMBL" id="FNAH01000007">
    <property type="protein sequence ID" value="SDE49259.1"/>
    <property type="molecule type" value="Genomic_DNA"/>
</dbReference>
<reference evidence="1 2" key="1">
    <citation type="submission" date="2016-10" db="EMBL/GenBank/DDBJ databases">
        <authorList>
            <person name="de Groot N.N."/>
        </authorList>
    </citation>
    <scope>NUCLEOTIDE SEQUENCE [LARGE SCALE GENOMIC DNA]</scope>
    <source>
        <strain evidence="1 2">DSM 22220</strain>
    </source>
</reference>
<keyword evidence="2" id="KW-1185">Reference proteome</keyword>
<sequence>MAVISDSTRLMRDEDSPMLLRLSRALARLKSTLTVMNVTARPGDELSGLLAWLRHGLGMRLVIACATRGESGENLCGVESGDALGLIRTTEMEAAAKVLDSHLLWLGYGMSDPVHDFGYSRDGEETLRRWRGDLVIRRLAGGYRIYRPDIVLLSHADIPGTPGHHRAMAPIAEAAMALAADPMADLGDVPGSDLPAWQVSKLYLPARPGGTGDGPVPTLTVEAARRDRVTGVPFERIGEWSRARHASQGLGRWPAAPRRSWDLHRLGAMREGDMAEGLASDLVGLADDCVDLPMLYDAAEHVAAALAQFPDAEAVVPHLLRADTALREADRQITRNCARFHGHCISQKRQEIALAISEAIGLRPYLSVSPHRLEAGGSADLRLQMEPGIATRISDIEFHLPAGATISEQRISTAPGAAPTPNFRPFWSPHGCRAVLRADVSFDLRSQRLTIPVPAIPDLCIAPSPLVSFTPAEVLLTPHARSAMVQVSPPGSGLTGSAGITLSQTGDEVTLSWPEGSPPGHQLLRGRAADGAPGFSETQLALPDGHGAGMAAPAMLRVLSLDCARPLGRIGVIAGRDRAGLWLQRLGADAREVEMGGRVDLSDLDAVLLGVDAAARRGLDPAALRDFVARGGYLLSLEHRAEAWNGAGIAPLPLRIGTAPARGCAVDPAGPVTLLSSDHSLLTGPNRITAEDWAGWVSHRGQNFAQEWDAAYEPLIELSDERGTAQRGAVLSARIGQGRHSHCVLSLPRQMDAGIPGAFRIFANLISAW</sequence>
<dbReference type="InterPro" id="IPR003737">
    <property type="entry name" value="GlcNAc_PI_deacetylase-related"/>
</dbReference>
<accession>A0A1G7DCR2</accession>
<dbReference type="STRING" id="591205.SAMN05421538_10758"/>
<dbReference type="Proteomes" id="UP000199344">
    <property type="component" value="Unassembled WGS sequence"/>
</dbReference>
<gene>
    <name evidence="1" type="ORF">SAMN05421538_10758</name>
</gene>
<dbReference type="Gene3D" id="3.40.50.10320">
    <property type="entry name" value="LmbE-like"/>
    <property type="match status" value="1"/>
</dbReference>
<name>A0A1G7DCR2_9RHOB</name>
<dbReference type="Pfam" id="PF02585">
    <property type="entry name" value="PIG-L"/>
    <property type="match status" value="1"/>
</dbReference>
<dbReference type="InterPro" id="IPR024078">
    <property type="entry name" value="LmbE-like_dom_sf"/>
</dbReference>
<protein>
    <submittedName>
        <fullName evidence="1">N-acetylglucosaminyl deacetylase, LmbE family</fullName>
    </submittedName>
</protein>
<evidence type="ECO:0000313" key="1">
    <source>
        <dbReference type="EMBL" id="SDE49259.1"/>
    </source>
</evidence>
<dbReference type="SUPFAM" id="SSF102588">
    <property type="entry name" value="LmbE-like"/>
    <property type="match status" value="1"/>
</dbReference>
<dbReference type="RefSeq" id="WP_090524080.1">
    <property type="nucleotide sequence ID" value="NZ_FNAH01000007.1"/>
</dbReference>
<proteinExistence type="predicted"/>
<dbReference type="AlphaFoldDB" id="A0A1G7DCR2"/>